<name>A0AAF0IGR7_9EURO</name>
<evidence type="ECO:0000256" key="1">
    <source>
        <dbReference type="ARBA" id="ARBA00006484"/>
    </source>
</evidence>
<sequence>MVVLKLHLQPDMFRDLAHLYPSVTPFLTLVIMMNDKDNHRRSVYPNFSLRGRVYIVTGGGRRLGLAMAEAITELGQKVWTIHCLDILPEPDPDFLATQELANKAHIGMLHYHHVDVRDPKHLNDVVETIASRQNRLDGQVAAAGV</sequence>
<keyword evidence="4" id="KW-1185">Reference proteome</keyword>
<dbReference type="SUPFAM" id="SSF51735">
    <property type="entry name" value="NAD(P)-binding Rossmann-fold domains"/>
    <property type="match status" value="1"/>
</dbReference>
<keyword evidence="2" id="KW-0560">Oxidoreductase</keyword>
<gene>
    <name evidence="3" type="ORF">PRK78_001517</name>
</gene>
<dbReference type="GO" id="GO:0016616">
    <property type="term" value="F:oxidoreductase activity, acting on the CH-OH group of donors, NAD or NADP as acceptor"/>
    <property type="evidence" value="ECO:0007669"/>
    <property type="project" value="UniProtKB-ARBA"/>
</dbReference>
<dbReference type="AlphaFoldDB" id="A0AAF0IGR7"/>
<reference evidence="3" key="1">
    <citation type="submission" date="2023-03" db="EMBL/GenBank/DDBJ databases">
        <title>Emydomyces testavorans Genome Sequence.</title>
        <authorList>
            <person name="Hoyer L."/>
        </authorList>
    </citation>
    <scope>NUCLEOTIDE SEQUENCE</scope>
    <source>
        <strain evidence="3">16-2883</strain>
    </source>
</reference>
<dbReference type="InterPro" id="IPR002347">
    <property type="entry name" value="SDR_fam"/>
</dbReference>
<evidence type="ECO:0000313" key="3">
    <source>
        <dbReference type="EMBL" id="WEW56082.1"/>
    </source>
</evidence>
<dbReference type="PANTHER" id="PTHR43008:SF10">
    <property type="entry name" value="CHAIN DEHYDROGENASE_OXIDOREDUCTASE, PUTATIVE (AFU_ORTHOLOGUE AFUA_2G15740)-RELATED"/>
    <property type="match status" value="1"/>
</dbReference>
<organism evidence="3 4">
    <name type="scientific">Emydomyces testavorans</name>
    <dbReference type="NCBI Taxonomy" id="2070801"/>
    <lineage>
        <taxon>Eukaryota</taxon>
        <taxon>Fungi</taxon>
        <taxon>Dikarya</taxon>
        <taxon>Ascomycota</taxon>
        <taxon>Pezizomycotina</taxon>
        <taxon>Eurotiomycetes</taxon>
        <taxon>Eurotiomycetidae</taxon>
        <taxon>Onygenales</taxon>
        <taxon>Nannizziopsiaceae</taxon>
        <taxon>Emydomyces</taxon>
    </lineage>
</organism>
<evidence type="ECO:0000313" key="4">
    <source>
        <dbReference type="Proteomes" id="UP001219355"/>
    </source>
</evidence>
<dbReference type="EMBL" id="CP120627">
    <property type="protein sequence ID" value="WEW56082.1"/>
    <property type="molecule type" value="Genomic_DNA"/>
</dbReference>
<dbReference type="GO" id="GO:0050664">
    <property type="term" value="F:oxidoreductase activity, acting on NAD(P)H, oxygen as acceptor"/>
    <property type="evidence" value="ECO:0007669"/>
    <property type="project" value="TreeGrafter"/>
</dbReference>
<dbReference type="InterPro" id="IPR036291">
    <property type="entry name" value="NAD(P)-bd_dom_sf"/>
</dbReference>
<comment type="similarity">
    <text evidence="1">Belongs to the short-chain dehydrogenases/reductases (SDR) family.</text>
</comment>
<protein>
    <submittedName>
        <fullName evidence="3">Uncharacterized protein</fullName>
    </submittedName>
</protein>
<dbReference type="Proteomes" id="UP001219355">
    <property type="component" value="Chromosome 1"/>
</dbReference>
<dbReference type="PANTHER" id="PTHR43008">
    <property type="entry name" value="BENZIL REDUCTASE"/>
    <property type="match status" value="1"/>
</dbReference>
<dbReference type="Gene3D" id="3.40.50.720">
    <property type="entry name" value="NAD(P)-binding Rossmann-like Domain"/>
    <property type="match status" value="1"/>
</dbReference>
<dbReference type="Pfam" id="PF00106">
    <property type="entry name" value="adh_short"/>
    <property type="match status" value="1"/>
</dbReference>
<evidence type="ECO:0000256" key="2">
    <source>
        <dbReference type="ARBA" id="ARBA00023002"/>
    </source>
</evidence>
<accession>A0AAF0IGR7</accession>
<proteinExistence type="inferred from homology"/>